<gene>
    <name evidence="6" type="ORF">DF183_03065</name>
</gene>
<dbReference type="CDD" id="cd06189">
    <property type="entry name" value="flavin_oxioreductase"/>
    <property type="match status" value="1"/>
</dbReference>
<keyword evidence="2" id="KW-0408">Iron</keyword>
<dbReference type="InterPro" id="IPR050415">
    <property type="entry name" value="MRET"/>
</dbReference>
<comment type="cofactor">
    <cofactor evidence="3">
        <name>[2Fe-2S] cluster</name>
        <dbReference type="ChEBI" id="CHEBI:190135"/>
    </cofactor>
</comment>
<dbReference type="SUPFAM" id="SSF52343">
    <property type="entry name" value="Ferredoxin reductase-like, C-terminal NADP-linked domain"/>
    <property type="match status" value="1"/>
</dbReference>
<accession>A0A2U2BNY8</accession>
<evidence type="ECO:0000313" key="7">
    <source>
        <dbReference type="Proteomes" id="UP000245216"/>
    </source>
</evidence>
<dbReference type="Pfam" id="PF00970">
    <property type="entry name" value="FAD_binding_6"/>
    <property type="match status" value="1"/>
</dbReference>
<evidence type="ECO:0000256" key="2">
    <source>
        <dbReference type="ARBA" id="ARBA00022714"/>
    </source>
</evidence>
<dbReference type="SUPFAM" id="SSF63380">
    <property type="entry name" value="Riboflavin synthase domain-like"/>
    <property type="match status" value="1"/>
</dbReference>
<dbReference type="PANTHER" id="PTHR47354:SF5">
    <property type="entry name" value="PROTEIN RFBI"/>
    <property type="match status" value="1"/>
</dbReference>
<keyword evidence="2" id="KW-0479">Metal-binding</keyword>
<dbReference type="PRINTS" id="PR00371">
    <property type="entry name" value="FPNCR"/>
</dbReference>
<dbReference type="InterPro" id="IPR017938">
    <property type="entry name" value="Riboflavin_synthase-like_b-brl"/>
</dbReference>
<comment type="caution">
    <text evidence="6">The sequence shown here is derived from an EMBL/GenBank/DDBJ whole genome shotgun (WGS) entry which is preliminary data.</text>
</comment>
<dbReference type="Proteomes" id="UP000245216">
    <property type="component" value="Unassembled WGS sequence"/>
</dbReference>
<dbReference type="Gene3D" id="3.40.50.80">
    <property type="entry name" value="Nucleotide-binding domain of ferredoxin-NADP reductase (FNR) module"/>
    <property type="match status" value="1"/>
</dbReference>
<dbReference type="Pfam" id="PF00175">
    <property type="entry name" value="NAD_binding_1"/>
    <property type="match status" value="1"/>
</dbReference>
<dbReference type="InterPro" id="IPR006058">
    <property type="entry name" value="2Fe2S_fd_BS"/>
</dbReference>
<dbReference type="PANTHER" id="PTHR47354">
    <property type="entry name" value="NADH OXIDOREDUCTASE HCR"/>
    <property type="match status" value="1"/>
</dbReference>
<dbReference type="PROSITE" id="PS51384">
    <property type="entry name" value="FAD_FR"/>
    <property type="match status" value="1"/>
</dbReference>
<dbReference type="InterPro" id="IPR039261">
    <property type="entry name" value="FNR_nucleotide-bd"/>
</dbReference>
<dbReference type="InterPro" id="IPR001041">
    <property type="entry name" value="2Fe-2S_ferredoxin-type"/>
</dbReference>
<dbReference type="PRINTS" id="PR00410">
    <property type="entry name" value="PHEHYDRXLASE"/>
</dbReference>
<sequence>MSFKVTVQPSGHSFDVQSGQSVLDGALNAGIVLPYSCRNGTCSSCRGKVIEGEYDAGRAPEQLLSEEDRAAGYTLFCQAKPSSDMLIESHEIRMATDIQIRKMPSRVVGLEKVRDDVMVVRLQMPSSEPFRYYPGQYLEFILKDGSRRSYSMATPPREDNQVELHIRHMPGGVFTDHVFGAGATAMKEREILRVEAPLGSFFLREDSAAPMVFLASGTGFAPIKALIERLIQTCSQREVALYWGGRRPKDLYQSELAEKWASELPNLRFIPVISDAQPEDGWTGRTGFVHQAVLADLPDLSAWQVYACGAPGMVEAARKDFVEQAQLNPDNYFADAFTSLADVK</sequence>
<dbReference type="EMBL" id="QEXO01000001">
    <property type="protein sequence ID" value="PWE15725.1"/>
    <property type="molecule type" value="Genomic_DNA"/>
</dbReference>
<dbReference type="InterPro" id="IPR012675">
    <property type="entry name" value="Beta-grasp_dom_sf"/>
</dbReference>
<comment type="cofactor">
    <cofactor evidence="1">
        <name>FAD</name>
        <dbReference type="ChEBI" id="CHEBI:57692"/>
    </cofactor>
</comment>
<name>A0A2U2BNY8_ALCFA</name>
<dbReference type="STRING" id="511.UZ73_02040"/>
<proteinExistence type="predicted"/>
<evidence type="ECO:0000259" key="5">
    <source>
        <dbReference type="PROSITE" id="PS51384"/>
    </source>
</evidence>
<feature type="domain" description="2Fe-2S ferredoxin-type" evidence="4">
    <location>
        <begin position="3"/>
        <end position="93"/>
    </location>
</feature>
<dbReference type="SUPFAM" id="SSF54292">
    <property type="entry name" value="2Fe-2S ferredoxin-like"/>
    <property type="match status" value="1"/>
</dbReference>
<evidence type="ECO:0000259" key="4">
    <source>
        <dbReference type="PROSITE" id="PS51085"/>
    </source>
</evidence>
<reference evidence="6 7" key="1">
    <citation type="submission" date="2018-05" db="EMBL/GenBank/DDBJ databases">
        <title>Genome Sequence of an Efficient Indole-Degrading Bacterium, Alcaligenes sp.YBY.</title>
        <authorList>
            <person name="Yang B."/>
        </authorList>
    </citation>
    <scope>NUCLEOTIDE SEQUENCE [LARGE SCALE GENOMIC DNA]</scope>
    <source>
        <strain evidence="6 7">YBY</strain>
    </source>
</reference>
<dbReference type="InterPro" id="IPR008333">
    <property type="entry name" value="Cbr1-like_FAD-bd_dom"/>
</dbReference>
<dbReference type="GO" id="GO:0051537">
    <property type="term" value="F:2 iron, 2 sulfur cluster binding"/>
    <property type="evidence" value="ECO:0007669"/>
    <property type="project" value="UniProtKB-KW"/>
</dbReference>
<dbReference type="InterPro" id="IPR017927">
    <property type="entry name" value="FAD-bd_FR_type"/>
</dbReference>
<dbReference type="Pfam" id="PF00111">
    <property type="entry name" value="Fer2"/>
    <property type="match status" value="1"/>
</dbReference>
<organism evidence="6 7">
    <name type="scientific">Alcaligenes faecalis</name>
    <dbReference type="NCBI Taxonomy" id="511"/>
    <lineage>
        <taxon>Bacteria</taxon>
        <taxon>Pseudomonadati</taxon>
        <taxon>Pseudomonadota</taxon>
        <taxon>Betaproteobacteria</taxon>
        <taxon>Burkholderiales</taxon>
        <taxon>Alcaligenaceae</taxon>
        <taxon>Alcaligenes</taxon>
    </lineage>
</organism>
<dbReference type="RefSeq" id="WP_109088366.1">
    <property type="nucleotide sequence ID" value="NZ_QEXO01000001.1"/>
</dbReference>
<dbReference type="CDD" id="cd00207">
    <property type="entry name" value="fer2"/>
    <property type="match status" value="1"/>
</dbReference>
<keyword evidence="2" id="KW-0411">Iron-sulfur</keyword>
<dbReference type="InterPro" id="IPR036010">
    <property type="entry name" value="2Fe-2S_ferredoxin-like_sf"/>
</dbReference>
<dbReference type="Gene3D" id="3.10.20.30">
    <property type="match status" value="1"/>
</dbReference>
<dbReference type="InterPro" id="IPR001709">
    <property type="entry name" value="Flavoprot_Pyr_Nucl_cyt_Rdtase"/>
</dbReference>
<evidence type="ECO:0000313" key="6">
    <source>
        <dbReference type="EMBL" id="PWE15725.1"/>
    </source>
</evidence>
<dbReference type="PROSITE" id="PS51085">
    <property type="entry name" value="2FE2S_FER_2"/>
    <property type="match status" value="1"/>
</dbReference>
<feature type="domain" description="FAD-binding FR-type" evidence="5">
    <location>
        <begin position="100"/>
        <end position="204"/>
    </location>
</feature>
<evidence type="ECO:0000256" key="1">
    <source>
        <dbReference type="ARBA" id="ARBA00001974"/>
    </source>
</evidence>
<dbReference type="PROSITE" id="PS00197">
    <property type="entry name" value="2FE2S_FER_1"/>
    <property type="match status" value="1"/>
</dbReference>
<keyword evidence="2" id="KW-0001">2Fe-2S</keyword>
<dbReference type="Gene3D" id="2.40.30.10">
    <property type="entry name" value="Translation factors"/>
    <property type="match status" value="1"/>
</dbReference>
<dbReference type="AlphaFoldDB" id="A0A2U2BNY8"/>
<evidence type="ECO:0000256" key="3">
    <source>
        <dbReference type="ARBA" id="ARBA00034078"/>
    </source>
</evidence>
<dbReference type="InterPro" id="IPR001433">
    <property type="entry name" value="OxRdtase_FAD/NAD-bd"/>
</dbReference>
<reference evidence="6 7" key="2">
    <citation type="submission" date="2018-05" db="EMBL/GenBank/DDBJ databases">
        <authorList>
            <person name="Lanie J.A."/>
            <person name="Ng W.-L."/>
            <person name="Kazmierczak K.M."/>
            <person name="Andrzejewski T.M."/>
            <person name="Davidsen T.M."/>
            <person name="Wayne K.J."/>
            <person name="Tettelin H."/>
            <person name="Glass J.I."/>
            <person name="Rusch D."/>
            <person name="Podicherti R."/>
            <person name="Tsui H.-C.T."/>
            <person name="Winkler M.E."/>
        </authorList>
    </citation>
    <scope>NUCLEOTIDE SEQUENCE [LARGE SCALE GENOMIC DNA]</scope>
    <source>
        <strain evidence="6 7">YBY</strain>
    </source>
</reference>
<protein>
    <submittedName>
        <fullName evidence="6">CDP-6-deoxy-delta-3,4-glucoseen reductase</fullName>
    </submittedName>
</protein>
<dbReference type="GO" id="GO:0016491">
    <property type="term" value="F:oxidoreductase activity"/>
    <property type="evidence" value="ECO:0007669"/>
    <property type="project" value="InterPro"/>
</dbReference>